<proteinExistence type="predicted"/>
<name>A0A7I7XQ97_9MYCO</name>
<keyword evidence="1" id="KW-0614">Plasmid</keyword>
<dbReference type="EMBL" id="AP022611">
    <property type="protein sequence ID" value="BBZ31380.1"/>
    <property type="molecule type" value="Genomic_DNA"/>
</dbReference>
<organism evidence="1 2">
    <name type="scientific">Mycolicibacterium madagascariense</name>
    <dbReference type="NCBI Taxonomy" id="212765"/>
    <lineage>
        <taxon>Bacteria</taxon>
        <taxon>Bacillati</taxon>
        <taxon>Actinomycetota</taxon>
        <taxon>Actinomycetes</taxon>
        <taxon>Mycobacteriales</taxon>
        <taxon>Mycobacteriaceae</taxon>
        <taxon>Mycolicibacterium</taxon>
    </lineage>
</organism>
<sequence>MSQQVIEFGTLAFLFALQAHVVLRQSGVEILHAAQQTELFWSGDVEPER</sequence>
<dbReference type="Proteomes" id="UP000466517">
    <property type="component" value="Plasmid pJCM13574"/>
</dbReference>
<accession>A0A7I7XQ97</accession>
<evidence type="ECO:0000313" key="2">
    <source>
        <dbReference type="Proteomes" id="UP000466517"/>
    </source>
</evidence>
<keyword evidence="2" id="KW-1185">Reference proteome</keyword>
<evidence type="ECO:0000313" key="1">
    <source>
        <dbReference type="EMBL" id="BBZ31380.1"/>
    </source>
</evidence>
<geneLocation type="plasmid" evidence="2">
    <name>pjcm13574 dna</name>
</geneLocation>
<gene>
    <name evidence="1" type="ORF">MMAD_56750</name>
</gene>
<dbReference type="AlphaFoldDB" id="A0A7I7XQ97"/>
<reference evidence="1 2" key="1">
    <citation type="journal article" date="2019" name="Emerg. Microbes Infect.">
        <title>Comprehensive subspecies identification of 175 nontuberculous mycobacteria species based on 7547 genomic profiles.</title>
        <authorList>
            <person name="Matsumoto Y."/>
            <person name="Kinjo T."/>
            <person name="Motooka D."/>
            <person name="Nabeya D."/>
            <person name="Jung N."/>
            <person name="Uechi K."/>
            <person name="Horii T."/>
            <person name="Iida T."/>
            <person name="Fujita J."/>
            <person name="Nakamura S."/>
        </authorList>
    </citation>
    <scope>NUCLEOTIDE SEQUENCE [LARGE SCALE GENOMIC DNA]</scope>
    <source>
        <strain evidence="1 2">JCM 13574</strain>
        <plasmid evidence="2">pjcm13574 dna</plasmid>
    </source>
</reference>
<protein>
    <submittedName>
        <fullName evidence="1">Uncharacterized protein</fullName>
    </submittedName>
</protein>
<dbReference type="KEGG" id="mmag:MMAD_56750"/>